<organism evidence="1">
    <name type="scientific">marine sediment metagenome</name>
    <dbReference type="NCBI Taxonomy" id="412755"/>
    <lineage>
        <taxon>unclassified sequences</taxon>
        <taxon>metagenomes</taxon>
        <taxon>ecological metagenomes</taxon>
    </lineage>
</organism>
<sequence length="67" mass="7918">MRVFEGTIYEDKFLYLKAGKTFLVNPLFSEIPYDKDNVGYLDYMFDAFGLCFRKDERVIEAFKKSLA</sequence>
<comment type="caution">
    <text evidence="1">The sequence shown here is derived from an EMBL/GenBank/DDBJ whole genome shotgun (WGS) entry which is preliminary data.</text>
</comment>
<proteinExistence type="predicted"/>
<dbReference type="AlphaFoldDB" id="X1IDI7"/>
<accession>X1IDI7</accession>
<feature type="non-terminal residue" evidence="1">
    <location>
        <position position="67"/>
    </location>
</feature>
<protein>
    <submittedName>
        <fullName evidence="1">Uncharacterized protein</fullName>
    </submittedName>
</protein>
<evidence type="ECO:0000313" key="1">
    <source>
        <dbReference type="EMBL" id="GAH67340.1"/>
    </source>
</evidence>
<gene>
    <name evidence="1" type="ORF">S03H2_41097</name>
</gene>
<reference evidence="1" key="1">
    <citation type="journal article" date="2014" name="Front. Microbiol.">
        <title>High frequency of phylogenetically diverse reductive dehalogenase-homologous genes in deep subseafloor sedimentary metagenomes.</title>
        <authorList>
            <person name="Kawai M."/>
            <person name="Futagami T."/>
            <person name="Toyoda A."/>
            <person name="Takaki Y."/>
            <person name="Nishi S."/>
            <person name="Hori S."/>
            <person name="Arai W."/>
            <person name="Tsubouchi T."/>
            <person name="Morono Y."/>
            <person name="Uchiyama I."/>
            <person name="Ito T."/>
            <person name="Fujiyama A."/>
            <person name="Inagaki F."/>
            <person name="Takami H."/>
        </authorList>
    </citation>
    <scope>NUCLEOTIDE SEQUENCE</scope>
    <source>
        <strain evidence="1">Expedition CK06-06</strain>
    </source>
</reference>
<dbReference type="EMBL" id="BARU01025515">
    <property type="protein sequence ID" value="GAH67340.1"/>
    <property type="molecule type" value="Genomic_DNA"/>
</dbReference>
<name>X1IDI7_9ZZZZ</name>